<organism evidence="1 2">
    <name type="scientific">Acetobacter tropicalis NBRC 101654</name>
    <dbReference type="NCBI Taxonomy" id="749388"/>
    <lineage>
        <taxon>Bacteria</taxon>
        <taxon>Pseudomonadati</taxon>
        <taxon>Pseudomonadota</taxon>
        <taxon>Alphaproteobacteria</taxon>
        <taxon>Acetobacterales</taxon>
        <taxon>Acetobacteraceae</taxon>
        <taxon>Acetobacter</taxon>
    </lineage>
</organism>
<evidence type="ECO:0000313" key="2">
    <source>
        <dbReference type="Proteomes" id="UP000004319"/>
    </source>
</evidence>
<evidence type="ECO:0000313" key="1">
    <source>
        <dbReference type="EMBL" id="GAA09487.1"/>
    </source>
</evidence>
<sequence>MGWKTMRDILIVGGLPAVVTLDPATFVFRGVFVGLDGEVDFYATRASELPRKGAEALKVFLAACQAHNRHPLQRRKGVPPGYVLEDIYAEFEAVATQRGQSLESFVQEQRQPFVPKREPSDFEKLMARQEEMDRRYFC</sequence>
<name>F7VGJ2_9PROT</name>
<reference evidence="1 2" key="1">
    <citation type="journal article" date="2011" name="Biochem. Biophys. Res. Commun.">
        <title>Increased number of Arginine-based salt bridges contributes to the thermotolerance of thermotolerant acetic acid bacteria, Acetobacter tropicalis SKU1100.</title>
        <authorList>
            <person name="Matsutani M."/>
            <person name="Hirakawa H."/>
            <person name="Nishikura M."/>
            <person name="Soemphol W."/>
            <person name="Ali I.A.I."/>
            <person name="Yakushi T."/>
            <person name="Matsushita K."/>
        </authorList>
    </citation>
    <scope>NUCLEOTIDE SEQUENCE [LARGE SCALE GENOMIC DNA]</scope>
    <source>
        <strain evidence="1 2">NBRC 101654</strain>
    </source>
</reference>
<accession>F7VGJ2</accession>
<dbReference type="AlphaFoldDB" id="F7VGJ2"/>
<dbReference type="EMBL" id="BABS01000095">
    <property type="protein sequence ID" value="GAA09487.1"/>
    <property type="molecule type" value="Genomic_DNA"/>
</dbReference>
<comment type="caution">
    <text evidence="1">The sequence shown here is derived from an EMBL/GenBank/DDBJ whole genome shotgun (WGS) entry which is preliminary data.</text>
</comment>
<proteinExistence type="predicted"/>
<gene>
    <name evidence="1" type="ORF">ATPR_2491</name>
</gene>
<dbReference type="Proteomes" id="UP000004319">
    <property type="component" value="Unassembled WGS sequence"/>
</dbReference>
<protein>
    <submittedName>
        <fullName evidence="1">Toxin-antitoxin systems (TAS) HicB</fullName>
    </submittedName>
</protein>